<dbReference type="InterPro" id="IPR027417">
    <property type="entry name" value="P-loop_NTPase"/>
</dbReference>
<dbReference type="InterPro" id="IPR017871">
    <property type="entry name" value="ABC_transporter-like_CS"/>
</dbReference>
<dbReference type="GO" id="GO:0005524">
    <property type="term" value="F:ATP binding"/>
    <property type="evidence" value="ECO:0007669"/>
    <property type="project" value="UniProtKB-KW"/>
</dbReference>
<keyword evidence="5" id="KW-0547">Nucleotide-binding</keyword>
<sequence>MNIIAIDNLTHRFDDGTWGLKDVNLKIKTGAFVLIGGQNGSGKTTLLKHLNGLLLPDAGSVWLDGFQVSQNLVKARQIVGMAFQDADSQIVGETVYDDVAFGPENLCLDRIEIKKRVLLALKKVGLQDLARQKPHLLSGGEKRRLTIAGILAMESKVLVFDEPFSNLDYPGIQQVLKQILALHQTGHTIIIAAHDLEMLIDHADFLVIMQDGRVVREGLPFDLIDELETFGIRVPCVFRTKRVHHVAKVEMEIRP</sequence>
<dbReference type="Pfam" id="PF00005">
    <property type="entry name" value="ABC_tran"/>
    <property type="match status" value="1"/>
</dbReference>
<dbReference type="InterPro" id="IPR003593">
    <property type="entry name" value="AAA+_ATPase"/>
</dbReference>
<dbReference type="PANTHER" id="PTHR43553">
    <property type="entry name" value="HEAVY METAL TRANSPORTER"/>
    <property type="match status" value="1"/>
</dbReference>
<dbReference type="GO" id="GO:0016887">
    <property type="term" value="F:ATP hydrolysis activity"/>
    <property type="evidence" value="ECO:0007669"/>
    <property type="project" value="InterPro"/>
</dbReference>
<dbReference type="CDD" id="cd03225">
    <property type="entry name" value="ABC_cobalt_CbiO_domain1"/>
    <property type="match status" value="1"/>
</dbReference>
<dbReference type="PROSITE" id="PS50893">
    <property type="entry name" value="ABC_TRANSPORTER_2"/>
    <property type="match status" value="1"/>
</dbReference>
<evidence type="ECO:0000259" key="9">
    <source>
        <dbReference type="PROSITE" id="PS50893"/>
    </source>
</evidence>
<protein>
    <submittedName>
        <fullName evidence="10">ABC transporter ATP-binding protein</fullName>
    </submittedName>
</protein>
<gene>
    <name evidence="10" type="ORF">H8D96_10235</name>
</gene>
<dbReference type="PROSITE" id="PS00211">
    <property type="entry name" value="ABC_TRANSPORTER_1"/>
    <property type="match status" value="1"/>
</dbReference>
<evidence type="ECO:0000256" key="8">
    <source>
        <dbReference type="ARBA" id="ARBA00023136"/>
    </source>
</evidence>
<evidence type="ECO:0000256" key="1">
    <source>
        <dbReference type="ARBA" id="ARBA00004236"/>
    </source>
</evidence>
<proteinExistence type="inferred from homology"/>
<comment type="subcellular location">
    <subcellularLocation>
        <location evidence="1">Cell membrane</location>
    </subcellularLocation>
</comment>
<accession>A0A8J6NRJ5</accession>
<dbReference type="EMBL" id="JACNIG010000215">
    <property type="protein sequence ID" value="MBC8432286.1"/>
    <property type="molecule type" value="Genomic_DNA"/>
</dbReference>
<evidence type="ECO:0000313" key="10">
    <source>
        <dbReference type="EMBL" id="MBC8432286.1"/>
    </source>
</evidence>
<keyword evidence="6 10" id="KW-0067">ATP-binding</keyword>
<evidence type="ECO:0000256" key="2">
    <source>
        <dbReference type="ARBA" id="ARBA00005417"/>
    </source>
</evidence>
<evidence type="ECO:0000256" key="3">
    <source>
        <dbReference type="ARBA" id="ARBA00022448"/>
    </source>
</evidence>
<evidence type="ECO:0000313" key="11">
    <source>
        <dbReference type="Proteomes" id="UP000605201"/>
    </source>
</evidence>
<keyword evidence="4" id="KW-1003">Cell membrane</keyword>
<dbReference type="Proteomes" id="UP000605201">
    <property type="component" value="Unassembled WGS sequence"/>
</dbReference>
<reference evidence="10 11" key="1">
    <citation type="submission" date="2020-08" db="EMBL/GenBank/DDBJ databases">
        <title>Bridging the membrane lipid divide: bacteria of the FCB group superphylum have the potential to synthesize archaeal ether lipids.</title>
        <authorList>
            <person name="Villanueva L."/>
            <person name="Von Meijenfeldt F.A.B."/>
            <person name="Westbye A.B."/>
            <person name="Yadav S."/>
            <person name="Hopmans E.C."/>
            <person name="Dutilh B.E."/>
            <person name="Sinninghe Damste J.S."/>
        </authorList>
    </citation>
    <scope>NUCLEOTIDE SEQUENCE [LARGE SCALE GENOMIC DNA]</scope>
    <source>
        <strain evidence="10">NIOZ-UU17</strain>
    </source>
</reference>
<evidence type="ECO:0000256" key="4">
    <source>
        <dbReference type="ARBA" id="ARBA00022475"/>
    </source>
</evidence>
<dbReference type="GO" id="GO:0043190">
    <property type="term" value="C:ATP-binding cassette (ABC) transporter complex"/>
    <property type="evidence" value="ECO:0007669"/>
    <property type="project" value="TreeGrafter"/>
</dbReference>
<keyword evidence="7" id="KW-1278">Translocase</keyword>
<keyword evidence="3" id="KW-0813">Transport</keyword>
<comment type="similarity">
    <text evidence="2">Belongs to the ABC transporter superfamily.</text>
</comment>
<dbReference type="Gene3D" id="3.40.50.300">
    <property type="entry name" value="P-loop containing nucleotide triphosphate hydrolases"/>
    <property type="match status" value="1"/>
</dbReference>
<dbReference type="SUPFAM" id="SSF52540">
    <property type="entry name" value="P-loop containing nucleoside triphosphate hydrolases"/>
    <property type="match status" value="1"/>
</dbReference>
<feature type="domain" description="ABC transporter" evidence="9">
    <location>
        <begin position="4"/>
        <end position="236"/>
    </location>
</feature>
<dbReference type="FunFam" id="3.40.50.300:FF:000224">
    <property type="entry name" value="Energy-coupling factor transporter ATP-binding protein EcfA"/>
    <property type="match status" value="1"/>
</dbReference>
<dbReference type="SMART" id="SM00382">
    <property type="entry name" value="AAA"/>
    <property type="match status" value="1"/>
</dbReference>
<dbReference type="PANTHER" id="PTHR43553:SF24">
    <property type="entry name" value="ENERGY-COUPLING FACTOR TRANSPORTER ATP-BINDING PROTEIN ECFA1"/>
    <property type="match status" value="1"/>
</dbReference>
<comment type="caution">
    <text evidence="10">The sequence shown here is derived from an EMBL/GenBank/DDBJ whole genome shotgun (WGS) entry which is preliminary data.</text>
</comment>
<keyword evidence="8" id="KW-0472">Membrane</keyword>
<dbReference type="InterPro" id="IPR050095">
    <property type="entry name" value="ECF_ABC_transporter_ATP-bd"/>
</dbReference>
<evidence type="ECO:0000256" key="5">
    <source>
        <dbReference type="ARBA" id="ARBA00022741"/>
    </source>
</evidence>
<dbReference type="InterPro" id="IPR015856">
    <property type="entry name" value="ABC_transpr_CbiO/EcfA_su"/>
</dbReference>
<dbReference type="InterPro" id="IPR003439">
    <property type="entry name" value="ABC_transporter-like_ATP-bd"/>
</dbReference>
<name>A0A8J6NRJ5_9BACT</name>
<evidence type="ECO:0000256" key="7">
    <source>
        <dbReference type="ARBA" id="ARBA00022967"/>
    </source>
</evidence>
<evidence type="ECO:0000256" key="6">
    <source>
        <dbReference type="ARBA" id="ARBA00022840"/>
    </source>
</evidence>
<organism evidence="10 11">
    <name type="scientific">Candidatus Desulfatibia vada</name>
    <dbReference type="NCBI Taxonomy" id="2841696"/>
    <lineage>
        <taxon>Bacteria</taxon>
        <taxon>Pseudomonadati</taxon>
        <taxon>Thermodesulfobacteriota</taxon>
        <taxon>Desulfobacteria</taxon>
        <taxon>Desulfobacterales</taxon>
        <taxon>Desulfobacterales incertae sedis</taxon>
        <taxon>Candidatus Desulfatibia</taxon>
    </lineage>
</organism>
<dbReference type="GO" id="GO:0042626">
    <property type="term" value="F:ATPase-coupled transmembrane transporter activity"/>
    <property type="evidence" value="ECO:0007669"/>
    <property type="project" value="TreeGrafter"/>
</dbReference>
<dbReference type="AlphaFoldDB" id="A0A8J6NRJ5"/>